<dbReference type="InterPro" id="IPR047324">
    <property type="entry name" value="LbH_gamma_CA-like"/>
</dbReference>
<organism evidence="1 2">
    <name type="scientific">Phreatobacter cathodiphilus</name>
    <dbReference type="NCBI Taxonomy" id="1868589"/>
    <lineage>
        <taxon>Bacteria</taxon>
        <taxon>Pseudomonadati</taxon>
        <taxon>Pseudomonadota</taxon>
        <taxon>Alphaproteobacteria</taxon>
        <taxon>Hyphomicrobiales</taxon>
        <taxon>Phreatobacteraceae</taxon>
        <taxon>Phreatobacter</taxon>
    </lineage>
</organism>
<sequence>MIRGSAVPRSGPLVAIDPAAYVHASAQIYGKVSLAAGVSVWPNAVIRAEMYEVAIGEGSNIQDFAMIHIGGGTGTTVGRNCSITHRVTLHGCTIGDNVLVGIGATIMDGCVIGENSIVAGGAFLKENTVIPPNSIVAGVPAVLKASRDCGPANRFNAWLYTSNAEAYARGEHRFWDEADLDAAAARFGFTRRP</sequence>
<dbReference type="PANTHER" id="PTHR13061:SF29">
    <property type="entry name" value="GAMMA CARBONIC ANHYDRASE-LIKE 1, MITOCHONDRIAL-RELATED"/>
    <property type="match status" value="1"/>
</dbReference>
<dbReference type="Gene3D" id="2.160.10.10">
    <property type="entry name" value="Hexapeptide repeat proteins"/>
    <property type="match status" value="1"/>
</dbReference>
<dbReference type="InterPro" id="IPR011004">
    <property type="entry name" value="Trimer_LpxA-like_sf"/>
</dbReference>
<dbReference type="AlphaFoldDB" id="A0A2S0N758"/>
<dbReference type="InterPro" id="IPR001451">
    <property type="entry name" value="Hexapep"/>
</dbReference>
<dbReference type="Pfam" id="PF00132">
    <property type="entry name" value="Hexapep"/>
    <property type="match status" value="1"/>
</dbReference>
<dbReference type="PANTHER" id="PTHR13061">
    <property type="entry name" value="DYNACTIN SUBUNIT P25"/>
    <property type="match status" value="1"/>
</dbReference>
<dbReference type="RefSeq" id="WP_106747320.1">
    <property type="nucleotide sequence ID" value="NZ_CP027668.1"/>
</dbReference>
<gene>
    <name evidence="1" type="ORF">C6569_02310</name>
</gene>
<dbReference type="Proteomes" id="UP000237889">
    <property type="component" value="Chromosome"/>
</dbReference>
<dbReference type="EMBL" id="CP027668">
    <property type="protein sequence ID" value="AVO43990.1"/>
    <property type="molecule type" value="Genomic_DNA"/>
</dbReference>
<dbReference type="InterPro" id="IPR050484">
    <property type="entry name" value="Transf_Hexapept/Carb_Anhydrase"/>
</dbReference>
<evidence type="ECO:0000313" key="2">
    <source>
        <dbReference type="Proteomes" id="UP000237889"/>
    </source>
</evidence>
<dbReference type="CDD" id="cd04645">
    <property type="entry name" value="LbH_gamma_CA_like"/>
    <property type="match status" value="1"/>
</dbReference>
<dbReference type="KEGG" id="phr:C6569_02310"/>
<dbReference type="SUPFAM" id="SSF51161">
    <property type="entry name" value="Trimeric LpxA-like enzymes"/>
    <property type="match status" value="1"/>
</dbReference>
<proteinExistence type="predicted"/>
<reference evidence="1 2" key="1">
    <citation type="submission" date="2018-03" db="EMBL/GenBank/DDBJ databases">
        <title>Genome sequencing of Phreatobacter sp.</title>
        <authorList>
            <person name="Kim S.-J."/>
            <person name="Heo J."/>
            <person name="Kwon S.-W."/>
        </authorList>
    </citation>
    <scope>NUCLEOTIDE SEQUENCE [LARGE SCALE GENOMIC DNA]</scope>
    <source>
        <strain evidence="1 2">S-12</strain>
    </source>
</reference>
<dbReference type="OrthoDB" id="9803036at2"/>
<protein>
    <submittedName>
        <fullName evidence="1">Gamma carbonic anhydrase family protein</fullName>
    </submittedName>
</protein>
<name>A0A2S0N758_9HYPH</name>
<accession>A0A2S0N758</accession>
<evidence type="ECO:0000313" key="1">
    <source>
        <dbReference type="EMBL" id="AVO43990.1"/>
    </source>
</evidence>
<keyword evidence="2" id="KW-1185">Reference proteome</keyword>